<evidence type="ECO:0000256" key="8">
    <source>
        <dbReference type="ARBA" id="ARBA00022771"/>
    </source>
</evidence>
<comment type="similarity">
    <text evidence="3">Belongs to the strictosidine synthase family.</text>
</comment>
<dbReference type="InterPro" id="IPR003656">
    <property type="entry name" value="Znf_BED"/>
</dbReference>
<evidence type="ECO:0000256" key="5">
    <source>
        <dbReference type="ARBA" id="ARBA00022554"/>
    </source>
</evidence>
<reference evidence="19" key="2">
    <citation type="submission" date="2015-03" db="UniProtKB">
        <authorList>
            <consortium name="EnsemblPlants"/>
        </authorList>
    </citation>
    <scope>IDENTIFICATION</scope>
</reference>
<dbReference type="InterPro" id="IPR018119">
    <property type="entry name" value="Strictosidine_synth_cons-reg"/>
</dbReference>
<dbReference type="InterPro" id="IPR011042">
    <property type="entry name" value="6-blade_b-propeller_TolB-like"/>
</dbReference>
<evidence type="ECO:0000256" key="10">
    <source>
        <dbReference type="ARBA" id="ARBA00023015"/>
    </source>
</evidence>
<accession>A0A0D3BWW9</accession>
<dbReference type="OMA" id="TFHAIHA"/>
<proteinExistence type="inferred from homology"/>
<keyword evidence="20" id="KW-1185">Reference proteome</keyword>
<dbReference type="InterPro" id="IPR012337">
    <property type="entry name" value="RNaseH-like_sf"/>
</dbReference>
<dbReference type="Proteomes" id="UP000032141">
    <property type="component" value="Chromosome C4"/>
</dbReference>
<dbReference type="HOGENOM" id="CLU_243130_0_0_1"/>
<keyword evidence="13" id="KW-0325">Glycoprotein</keyword>
<evidence type="ECO:0000256" key="17">
    <source>
        <dbReference type="SAM" id="Phobius"/>
    </source>
</evidence>
<reference evidence="19 20" key="1">
    <citation type="journal article" date="2014" name="Genome Biol.">
        <title>Transcriptome and methylome profiling reveals relics of genome dominance in the mesopolyploid Brassica oleracea.</title>
        <authorList>
            <person name="Parkin I.A."/>
            <person name="Koh C."/>
            <person name="Tang H."/>
            <person name="Robinson S.J."/>
            <person name="Kagale S."/>
            <person name="Clarke W.E."/>
            <person name="Town C.D."/>
            <person name="Nixon J."/>
            <person name="Krishnakumar V."/>
            <person name="Bidwell S.L."/>
            <person name="Denoeud F."/>
            <person name="Belcram H."/>
            <person name="Links M.G."/>
            <person name="Just J."/>
            <person name="Clarke C."/>
            <person name="Bender T."/>
            <person name="Huebert T."/>
            <person name="Mason A.S."/>
            <person name="Pires J.C."/>
            <person name="Barker G."/>
            <person name="Moore J."/>
            <person name="Walley P.G."/>
            <person name="Manoli S."/>
            <person name="Batley J."/>
            <person name="Edwards D."/>
            <person name="Nelson M.N."/>
            <person name="Wang X."/>
            <person name="Paterson A.H."/>
            <person name="King G."/>
            <person name="Bancroft I."/>
            <person name="Chalhoub B."/>
            <person name="Sharpe A.G."/>
        </authorList>
    </citation>
    <scope>NUCLEOTIDE SEQUENCE</scope>
    <source>
        <strain evidence="19 20">cv. TO1000</strain>
    </source>
</reference>
<keyword evidence="12" id="KW-0804">Transcription</keyword>
<dbReference type="Gramene" id="Bo4g107870.1">
    <property type="protein sequence ID" value="Bo4g107870.1"/>
    <property type="gene ID" value="Bo4g107870"/>
</dbReference>
<evidence type="ECO:0000256" key="4">
    <source>
        <dbReference type="ARBA" id="ARBA00011738"/>
    </source>
</evidence>
<keyword evidence="7" id="KW-0732">Signal</keyword>
<comment type="subcellular location">
    <subcellularLocation>
        <location evidence="2">Nucleus</location>
    </subcellularLocation>
    <subcellularLocation>
        <location evidence="1">Vacuole</location>
    </subcellularLocation>
</comment>
<protein>
    <recommendedName>
        <fullName evidence="18">BED-type domain-containing protein</fullName>
    </recommendedName>
</protein>
<dbReference type="GO" id="GO:0009791">
    <property type="term" value="P:post-embryonic development"/>
    <property type="evidence" value="ECO:0007669"/>
    <property type="project" value="UniProtKB-ARBA"/>
</dbReference>
<dbReference type="eggNOG" id="KOG2632">
    <property type="taxonomic scope" value="Eukaryota"/>
</dbReference>
<feature type="transmembrane region" description="Helical" evidence="17">
    <location>
        <begin position="1104"/>
        <end position="1134"/>
    </location>
</feature>
<dbReference type="InterPro" id="IPR052035">
    <property type="entry name" value="ZnF_BED_domain_contain"/>
</dbReference>
<dbReference type="SUPFAM" id="SSF57667">
    <property type="entry name" value="beta-beta-alpha zinc fingers"/>
    <property type="match status" value="1"/>
</dbReference>
<keyword evidence="8 15" id="KW-0863">Zinc-finger</keyword>
<dbReference type="GO" id="GO:0046983">
    <property type="term" value="F:protein dimerization activity"/>
    <property type="evidence" value="ECO:0007669"/>
    <property type="project" value="InterPro"/>
</dbReference>
<organism evidence="19 20">
    <name type="scientific">Brassica oleracea var. oleracea</name>
    <dbReference type="NCBI Taxonomy" id="109376"/>
    <lineage>
        <taxon>Eukaryota</taxon>
        <taxon>Viridiplantae</taxon>
        <taxon>Streptophyta</taxon>
        <taxon>Embryophyta</taxon>
        <taxon>Tracheophyta</taxon>
        <taxon>Spermatophyta</taxon>
        <taxon>Magnoliopsida</taxon>
        <taxon>eudicotyledons</taxon>
        <taxon>Gunneridae</taxon>
        <taxon>Pentapetalae</taxon>
        <taxon>rosids</taxon>
        <taxon>malvids</taxon>
        <taxon>Brassicales</taxon>
        <taxon>Brassicaceae</taxon>
        <taxon>Brassiceae</taxon>
        <taxon>Brassica</taxon>
    </lineage>
</organism>
<comment type="subunit">
    <text evidence="4">Homodimer.</text>
</comment>
<dbReference type="Pfam" id="PF14372">
    <property type="entry name" value="hAT-like_RNase-H"/>
    <property type="match status" value="1"/>
</dbReference>
<evidence type="ECO:0000256" key="7">
    <source>
        <dbReference type="ARBA" id="ARBA00022729"/>
    </source>
</evidence>
<dbReference type="PANTHER" id="PTHR46481">
    <property type="entry name" value="ZINC FINGER BED DOMAIN-CONTAINING PROTEIN 4"/>
    <property type="match status" value="1"/>
</dbReference>
<feature type="region of interest" description="Disordered" evidence="16">
    <location>
        <begin position="654"/>
        <end position="689"/>
    </location>
</feature>
<dbReference type="GO" id="GO:0005634">
    <property type="term" value="C:nucleus"/>
    <property type="evidence" value="ECO:0007669"/>
    <property type="project" value="UniProtKB-SubCell"/>
</dbReference>
<evidence type="ECO:0000256" key="14">
    <source>
        <dbReference type="ARBA" id="ARBA00023242"/>
    </source>
</evidence>
<feature type="region of interest" description="Disordered" evidence="16">
    <location>
        <begin position="15"/>
        <end position="38"/>
    </location>
</feature>
<evidence type="ECO:0000256" key="15">
    <source>
        <dbReference type="PROSITE-ProRule" id="PRU00027"/>
    </source>
</evidence>
<dbReference type="Gene3D" id="2.120.10.30">
    <property type="entry name" value="TolB, C-terminal domain"/>
    <property type="match status" value="1"/>
</dbReference>
<dbReference type="GO" id="GO:0005773">
    <property type="term" value="C:vacuole"/>
    <property type="evidence" value="ECO:0007669"/>
    <property type="project" value="UniProtKB-SubCell"/>
</dbReference>
<dbReference type="SUPFAM" id="SSF53098">
    <property type="entry name" value="Ribonuclease H-like"/>
    <property type="match status" value="1"/>
</dbReference>
<keyword evidence="11" id="KW-0238">DNA-binding</keyword>
<evidence type="ECO:0000256" key="9">
    <source>
        <dbReference type="ARBA" id="ARBA00022833"/>
    </source>
</evidence>
<dbReference type="STRING" id="109376.A0A0D3BWW9"/>
<evidence type="ECO:0000256" key="11">
    <source>
        <dbReference type="ARBA" id="ARBA00023125"/>
    </source>
</evidence>
<dbReference type="InterPro" id="IPR036236">
    <property type="entry name" value="Znf_C2H2_sf"/>
</dbReference>
<feature type="region of interest" description="Disordered" evidence="16">
    <location>
        <begin position="98"/>
        <end position="120"/>
    </location>
</feature>
<keyword evidence="5" id="KW-0926">Vacuole</keyword>
<dbReference type="GO" id="GO:0008270">
    <property type="term" value="F:zinc ion binding"/>
    <property type="evidence" value="ECO:0007669"/>
    <property type="project" value="UniProtKB-KW"/>
</dbReference>
<keyword evidence="10" id="KW-0805">Transcription regulation</keyword>
<keyword evidence="17" id="KW-1133">Transmembrane helix</keyword>
<dbReference type="PANTHER" id="PTHR46481:SF10">
    <property type="entry name" value="ZINC FINGER BED DOMAIN-CONTAINING PROTEIN 39"/>
    <property type="match status" value="1"/>
</dbReference>
<evidence type="ECO:0000256" key="12">
    <source>
        <dbReference type="ARBA" id="ARBA00023163"/>
    </source>
</evidence>
<dbReference type="GO" id="GO:0003677">
    <property type="term" value="F:DNA binding"/>
    <property type="evidence" value="ECO:0007669"/>
    <property type="project" value="UniProtKB-KW"/>
</dbReference>
<sequence>MGEVTVVLVVLAHGRGDRGAGRPRPRGAGRPRPWTSGLGSLSIFTPSHDLQSYREDFFHKRIMDNNTSSLMLIDNNGSFEIDDKSHMDLVTTTTTRPTDAAAAGDTDDGGGSLLSQPGIRRRRKKSMVWEHFTIETTSPGSSKACCKHCRKSFAYITGQKLAGTSHLKRHIQLGICPMSRGGDQLTQISPDAKDVVVTTPPKKRQRASSTPLNAPLDQDRCYGEMAKMIIMHEYPLHMVEHSGFAGFVRALRPQLGMATFHAIHADCVAIYLSEKQKLSAFIGEIPGQVNLTVDLWSSNQSVGYAFVTGHFIDKDWNLTRRLLNVALVPSPDSDFALNQPVAACLADWNLERRLCSLTVGGSLVNKSAVENLRCCLSARNQHVMNGQLLLGSCYARLLSSMARDALGAEDLQTPIKKVRDSVKHVKTRDSCSERFDELKAQLQTRSEKDLRIDNQTKWDTTYSMLLAAYEHKEVFSCLGNCDLEYKISISPEEWRKIEVLCSCLKILFDAASVLTGPTRRLTANDLYHEMTKLQLELSHAAMSEEPDVRNLATPLREKFDEYWRGCFLLLAVAVVMDPRFKMKLIEFSFSKAYGEDAEKWIRSVDDAVHELYHDYAEQSHSLLEAYVGHGNDGFSETEVHFHPEYNHSNELSHDQIYEQPGGDSNMLNEKPRDHALDGHESQEAAQTDQTQLVEELPLENQQVEDTDMTQETQPVDEILEDTQSVQELAQEAQLVEEKHADSDILVEEVEHETQPVEEMVQNTEPVEQVVQEAQLVEEKHGDSDIQPVEELGHETQPVEEMVENTEPVEEVAQEAQLVEENHGDSEIQAVKELEHETQPVEEMVENTESVEEVAQEAQLVEEKHDDIQPVEEAEHDTQPVEEIIEDIQPVEDLAQEAQPVETIPEHIKNPQNGDSQSHAMPQEEAAFTISQEGHHVDVLLQEGHHLEASSQEFPLITIGDGFSDFELYISEVGSREQMKSELDQYLEESLIPRSPDFEVLGWWSLNRTKYPTLSKMAADVLSLPFCTVSPDSVFDTDVKKMDNYRSSLGHVTLEALFCAKDWLMHASNASTSENNMKREPVLHLVFSMSALWSLGVVLELPIPFITTIVLVVFSGVLVIGIYLLLIAVTMLGWINVVFVFSLKKSGAYDLSFLEIESLTDASLPFSVNVILVNNVLVKEVVDEDIPRVVKPKLMQFHSQNLKDLDKVNLIFAFSQHFQMEKKGQQHSTHDSFLTHHPVLCIIALSVVFIAIDPFHMSPIGGREFKPMKHEVAPYKQVMENWPRDNLSQLGQHGKLEFVDQVFGPESLEFDGLGRGPYTGLADGRVVRWMGEAVGWETFSVVTSKWSEEACARGVDSTTNKQWKHEKLCGRPLGLRFDKETGNLYIADAYYGLLVVGPEGGVATPLATHVEGKPILFANDLDIHRNGSIFFTDTSKRYDRANHFFILLEGESTGRLLRYDPPTKTTHIVLEGLAFPNGIQLSKDQSFLLFTETTNCRLVKYWLEGAKTGEVEVVADLPGFPDNVRMNKKGEFWVAIDCCRTPAQEVLTDNPWIKSIYFRLPIPMKLLAKAMGMKMYTVISRFDEDGEVLEVLEDRQGKVMKLVSEVREVQGKLWIGTVAHNHIASVPYPLTMN</sequence>
<dbReference type="Pfam" id="PF05699">
    <property type="entry name" value="Dimer_Tnp_hAT"/>
    <property type="match status" value="1"/>
</dbReference>
<evidence type="ECO:0000256" key="16">
    <source>
        <dbReference type="SAM" id="MobiDB-lite"/>
    </source>
</evidence>
<dbReference type="FunFam" id="2.120.10.30:FF:000032">
    <property type="entry name" value="Protein STRICTOSIDINE SYNTHASE-LIKE 13"/>
    <property type="match status" value="1"/>
</dbReference>
<feature type="compositionally biased region" description="Basic and acidic residues" evidence="16">
    <location>
        <begin position="669"/>
        <end position="682"/>
    </location>
</feature>
<dbReference type="SUPFAM" id="SSF63829">
    <property type="entry name" value="Calcium-dependent phosphotriesterase"/>
    <property type="match status" value="1"/>
</dbReference>
<dbReference type="PROSITE" id="PS50808">
    <property type="entry name" value="ZF_BED"/>
    <property type="match status" value="1"/>
</dbReference>
<keyword evidence="9" id="KW-0862">Zinc</keyword>
<evidence type="ECO:0000313" key="19">
    <source>
        <dbReference type="EnsemblPlants" id="Bo4g107870.1"/>
    </source>
</evidence>
<dbReference type="InterPro" id="IPR008906">
    <property type="entry name" value="HATC_C_dom"/>
</dbReference>
<evidence type="ECO:0000256" key="3">
    <source>
        <dbReference type="ARBA" id="ARBA00009191"/>
    </source>
</evidence>
<keyword evidence="6" id="KW-0479">Metal-binding</keyword>
<evidence type="ECO:0000256" key="6">
    <source>
        <dbReference type="ARBA" id="ARBA00022723"/>
    </source>
</evidence>
<dbReference type="Pfam" id="PF03088">
    <property type="entry name" value="Str_synth"/>
    <property type="match status" value="1"/>
</dbReference>
<dbReference type="eggNOG" id="KOG1520">
    <property type="taxonomic scope" value="Eukaryota"/>
</dbReference>
<name>A0A0D3BWW9_BRAOL</name>
<feature type="domain" description="BED-type" evidence="18">
    <location>
        <begin position="123"/>
        <end position="183"/>
    </location>
</feature>
<evidence type="ECO:0000256" key="13">
    <source>
        <dbReference type="ARBA" id="ARBA00023180"/>
    </source>
</evidence>
<dbReference type="SMART" id="SM00614">
    <property type="entry name" value="ZnF_BED"/>
    <property type="match status" value="1"/>
</dbReference>
<keyword evidence="17" id="KW-0812">Transmembrane</keyword>
<evidence type="ECO:0000313" key="20">
    <source>
        <dbReference type="Proteomes" id="UP000032141"/>
    </source>
</evidence>
<keyword evidence="17" id="KW-0472">Membrane</keyword>
<evidence type="ECO:0000256" key="2">
    <source>
        <dbReference type="ARBA" id="ARBA00004123"/>
    </source>
</evidence>
<dbReference type="EnsemblPlants" id="Bo4g107870.1">
    <property type="protein sequence ID" value="Bo4g107870.1"/>
    <property type="gene ID" value="Bo4g107870"/>
</dbReference>
<dbReference type="eggNOG" id="KOG1121">
    <property type="taxonomic scope" value="Eukaryota"/>
</dbReference>
<dbReference type="InterPro" id="IPR025525">
    <property type="entry name" value="hAT-like_transposase_RNase-H"/>
</dbReference>
<evidence type="ECO:0000256" key="1">
    <source>
        <dbReference type="ARBA" id="ARBA00004116"/>
    </source>
</evidence>
<evidence type="ECO:0000259" key="18">
    <source>
        <dbReference type="PROSITE" id="PS50808"/>
    </source>
</evidence>
<keyword evidence="14" id="KW-0539">Nucleus</keyword>